<evidence type="ECO:0000256" key="1">
    <source>
        <dbReference type="SAM" id="MobiDB-lite"/>
    </source>
</evidence>
<reference evidence="2" key="1">
    <citation type="submission" date="2025-08" db="UniProtKB">
        <authorList>
            <consortium name="RefSeq"/>
        </authorList>
    </citation>
    <scope>IDENTIFICATION</scope>
</reference>
<feature type="region of interest" description="Disordered" evidence="1">
    <location>
        <begin position="155"/>
        <end position="188"/>
    </location>
</feature>
<sequence length="188" mass="21421">MEYADLSISSPDNYQKGIRSRKESCTTSFPIVLFDSSVLEFNVYLDVAEESGLKINVFDDNGKSEVSYWYNKSNNNYKRGWSTISIAINTNLTGYINLIGYSQDHEIVIVDSFQYITKPNVNSRIKDDILSDKIYETDGLLENIHEEIDLLFDHEGSGDEGSGEEYDLHLGEFEDDDLDEKGVTKIEE</sequence>
<dbReference type="RefSeq" id="XP_013169637.1">
    <property type="nucleotide sequence ID" value="XM_013314183.1"/>
</dbReference>
<protein>
    <submittedName>
        <fullName evidence="2">Uncharacterized protein LOC106119267</fullName>
    </submittedName>
</protein>
<dbReference type="KEGG" id="pxu:106119267"/>
<dbReference type="GeneID" id="106119267"/>
<proteinExistence type="predicted"/>
<name>A0AAJ7EAQ1_PAPXU</name>
<organism evidence="2">
    <name type="scientific">Papilio xuthus</name>
    <name type="common">Asian swallowtail butterfly</name>
    <dbReference type="NCBI Taxonomy" id="66420"/>
    <lineage>
        <taxon>Eukaryota</taxon>
        <taxon>Metazoa</taxon>
        <taxon>Ecdysozoa</taxon>
        <taxon>Arthropoda</taxon>
        <taxon>Hexapoda</taxon>
        <taxon>Insecta</taxon>
        <taxon>Pterygota</taxon>
        <taxon>Neoptera</taxon>
        <taxon>Endopterygota</taxon>
        <taxon>Lepidoptera</taxon>
        <taxon>Glossata</taxon>
        <taxon>Ditrysia</taxon>
        <taxon>Papilionoidea</taxon>
        <taxon>Papilionidae</taxon>
        <taxon>Papilioninae</taxon>
        <taxon>Papilio</taxon>
    </lineage>
</organism>
<gene>
    <name evidence="2" type="primary">LOC106119267</name>
</gene>
<evidence type="ECO:0000313" key="2">
    <source>
        <dbReference type="RefSeq" id="XP_013169637.1"/>
    </source>
</evidence>
<dbReference type="AlphaFoldDB" id="A0AAJ7EAQ1"/>
<accession>A0AAJ7EAQ1</accession>
<dbReference type="Proteomes" id="UP000694872">
    <property type="component" value="Unplaced"/>
</dbReference>